<comment type="caution">
    <text evidence="2">The sequence shown here is derived from an EMBL/GenBank/DDBJ whole genome shotgun (WGS) entry which is preliminary data.</text>
</comment>
<dbReference type="EMBL" id="BGZK01000423">
    <property type="protein sequence ID" value="GBP42737.1"/>
    <property type="molecule type" value="Genomic_DNA"/>
</dbReference>
<keyword evidence="3" id="KW-1185">Reference proteome</keyword>
<feature type="compositionally biased region" description="Basic and acidic residues" evidence="1">
    <location>
        <begin position="28"/>
        <end position="38"/>
    </location>
</feature>
<dbReference type="Proteomes" id="UP000299102">
    <property type="component" value="Unassembled WGS sequence"/>
</dbReference>
<evidence type="ECO:0000313" key="2">
    <source>
        <dbReference type="EMBL" id="GBP42737.1"/>
    </source>
</evidence>
<feature type="region of interest" description="Disordered" evidence="1">
    <location>
        <begin position="28"/>
        <end position="77"/>
    </location>
</feature>
<reference evidence="2 3" key="1">
    <citation type="journal article" date="2019" name="Commun. Biol.">
        <title>The bagworm genome reveals a unique fibroin gene that provides high tensile strength.</title>
        <authorList>
            <person name="Kono N."/>
            <person name="Nakamura H."/>
            <person name="Ohtoshi R."/>
            <person name="Tomita M."/>
            <person name="Numata K."/>
            <person name="Arakawa K."/>
        </authorList>
    </citation>
    <scope>NUCLEOTIDE SEQUENCE [LARGE SCALE GENOMIC DNA]</scope>
</reference>
<name>A0A4C1VY30_EUMVA</name>
<sequence>MVKVEVVNFLNSPLLQQENVMNIRGASHREEYTRRLTDPENAGAEPPALTGQSGGAGSCNPPDYHQSRRHAGLCKRK</sequence>
<evidence type="ECO:0000313" key="3">
    <source>
        <dbReference type="Proteomes" id="UP000299102"/>
    </source>
</evidence>
<organism evidence="2 3">
    <name type="scientific">Eumeta variegata</name>
    <name type="common">Bagworm moth</name>
    <name type="synonym">Eumeta japonica</name>
    <dbReference type="NCBI Taxonomy" id="151549"/>
    <lineage>
        <taxon>Eukaryota</taxon>
        <taxon>Metazoa</taxon>
        <taxon>Ecdysozoa</taxon>
        <taxon>Arthropoda</taxon>
        <taxon>Hexapoda</taxon>
        <taxon>Insecta</taxon>
        <taxon>Pterygota</taxon>
        <taxon>Neoptera</taxon>
        <taxon>Endopterygota</taxon>
        <taxon>Lepidoptera</taxon>
        <taxon>Glossata</taxon>
        <taxon>Ditrysia</taxon>
        <taxon>Tineoidea</taxon>
        <taxon>Psychidae</taxon>
        <taxon>Oiketicinae</taxon>
        <taxon>Eumeta</taxon>
    </lineage>
</organism>
<evidence type="ECO:0000256" key="1">
    <source>
        <dbReference type="SAM" id="MobiDB-lite"/>
    </source>
</evidence>
<dbReference type="AlphaFoldDB" id="A0A4C1VY30"/>
<proteinExistence type="predicted"/>
<gene>
    <name evidence="2" type="ORF">EVAR_23375_1</name>
</gene>
<feature type="compositionally biased region" description="Basic residues" evidence="1">
    <location>
        <begin position="67"/>
        <end position="77"/>
    </location>
</feature>
<accession>A0A4C1VY30</accession>
<protein>
    <submittedName>
        <fullName evidence="2">Uncharacterized protein</fullName>
    </submittedName>
</protein>